<accession>A0ABR6XWP4</accession>
<dbReference type="EMBL" id="JACOME010000001">
    <property type="protein sequence ID" value="MBC3844911.1"/>
    <property type="molecule type" value="Genomic_DNA"/>
</dbReference>
<keyword evidence="2" id="KW-1185">Reference proteome</keyword>
<dbReference type="SUPFAM" id="SSF56925">
    <property type="entry name" value="OMPA-like"/>
    <property type="match status" value="1"/>
</dbReference>
<dbReference type="InterPro" id="IPR011250">
    <property type="entry name" value="OMP/PagP_B-barrel"/>
</dbReference>
<protein>
    <submittedName>
        <fullName evidence="1">Curli production assembly/transport component CsgG</fullName>
    </submittedName>
</protein>
<evidence type="ECO:0000313" key="2">
    <source>
        <dbReference type="Proteomes" id="UP000607435"/>
    </source>
</evidence>
<evidence type="ECO:0000313" key="1">
    <source>
        <dbReference type="EMBL" id="MBC3844911.1"/>
    </source>
</evidence>
<dbReference type="Proteomes" id="UP000607435">
    <property type="component" value="Unassembled WGS sequence"/>
</dbReference>
<name>A0ABR6XWP4_9FLAO</name>
<dbReference type="Gene3D" id="2.40.160.20">
    <property type="match status" value="1"/>
</dbReference>
<gene>
    <name evidence="1" type="ORF">H6H04_00835</name>
</gene>
<sequence length="219" mass="25011">MTLTSVSISYSQEVTDEKSDKSNIRRFSFYNYRGSHAIDLAAGSAIANADYPDAEFELYFRVGYKLHITSHLNINFIYNKYNVAFKEVYNEGYMSFDLNLEFLLSPYTKFTPYLYAGGGYNANNYFDTTATKAQGGFGFEYIVAEGVGLKLFGEYNYMFTDELEGLIEGESDDTFMRMGLGLNIYFGGNKKKEELRKKLKTVINSNPILTYNKTQSLFL</sequence>
<proteinExistence type="predicted"/>
<organism evidence="1 2">
    <name type="scientific">Winogradskyella echinorum</name>
    <dbReference type="NCBI Taxonomy" id="538189"/>
    <lineage>
        <taxon>Bacteria</taxon>
        <taxon>Pseudomonadati</taxon>
        <taxon>Bacteroidota</taxon>
        <taxon>Flavobacteriia</taxon>
        <taxon>Flavobacteriales</taxon>
        <taxon>Flavobacteriaceae</taxon>
        <taxon>Winogradskyella</taxon>
    </lineage>
</organism>
<reference evidence="1 2" key="1">
    <citation type="submission" date="2020-08" db="EMBL/GenBank/DDBJ databases">
        <title>Winogradskyella ouciana sp. nov., isolated from the hadal seawater of the Mariana Trench.</title>
        <authorList>
            <person name="He X."/>
        </authorList>
    </citation>
    <scope>NUCLEOTIDE SEQUENCE [LARGE SCALE GENOMIC DNA]</scope>
    <source>
        <strain evidence="1 2">KCTC 22026</strain>
    </source>
</reference>
<comment type="caution">
    <text evidence="1">The sequence shown here is derived from an EMBL/GenBank/DDBJ whole genome shotgun (WGS) entry which is preliminary data.</text>
</comment>